<dbReference type="eggNOG" id="COG2885">
    <property type="taxonomic scope" value="Bacteria"/>
</dbReference>
<dbReference type="AlphaFoldDB" id="A6G2I0"/>
<dbReference type="InterPro" id="IPR036737">
    <property type="entry name" value="OmpA-like_sf"/>
</dbReference>
<dbReference type="PRINTS" id="PR01021">
    <property type="entry name" value="OMPADOMAIN"/>
</dbReference>
<comment type="subcellular location">
    <subcellularLocation>
        <location evidence="1">Cell outer membrane</location>
    </subcellularLocation>
</comment>
<evidence type="ECO:0000259" key="6">
    <source>
        <dbReference type="PROSITE" id="PS51123"/>
    </source>
</evidence>
<feature type="region of interest" description="Disordered" evidence="5">
    <location>
        <begin position="131"/>
        <end position="151"/>
    </location>
</feature>
<dbReference type="CDD" id="cd07185">
    <property type="entry name" value="OmpA_C-like"/>
    <property type="match status" value="1"/>
</dbReference>
<evidence type="ECO:0000313" key="7">
    <source>
        <dbReference type="EMBL" id="EDM79917.1"/>
    </source>
</evidence>
<evidence type="ECO:0000256" key="5">
    <source>
        <dbReference type="SAM" id="MobiDB-lite"/>
    </source>
</evidence>
<name>A6G2I0_9BACT</name>
<dbReference type="GO" id="GO:0009279">
    <property type="term" value="C:cell outer membrane"/>
    <property type="evidence" value="ECO:0007669"/>
    <property type="project" value="UniProtKB-SubCell"/>
</dbReference>
<keyword evidence="3" id="KW-0998">Cell outer membrane</keyword>
<keyword evidence="8" id="KW-1185">Reference proteome</keyword>
<gene>
    <name evidence="7" type="ORF">PPSIR1_22786</name>
</gene>
<dbReference type="STRING" id="391625.PPSIR1_22786"/>
<dbReference type="Gene3D" id="3.30.1330.60">
    <property type="entry name" value="OmpA-like domain"/>
    <property type="match status" value="1"/>
</dbReference>
<accession>A6G2I0</accession>
<evidence type="ECO:0000256" key="4">
    <source>
        <dbReference type="PROSITE-ProRule" id="PRU00473"/>
    </source>
</evidence>
<dbReference type="InterPro" id="IPR006664">
    <property type="entry name" value="OMP_bac"/>
</dbReference>
<dbReference type="PANTHER" id="PTHR30329:SF21">
    <property type="entry name" value="LIPOPROTEIN YIAD-RELATED"/>
    <property type="match status" value="1"/>
</dbReference>
<protein>
    <submittedName>
        <fullName evidence="7">Outer membrane protein, OmpA/MotB family</fullName>
    </submittedName>
</protein>
<dbReference type="EMBL" id="ABCS01000015">
    <property type="protein sequence ID" value="EDM79917.1"/>
    <property type="molecule type" value="Genomic_DNA"/>
</dbReference>
<proteinExistence type="predicted"/>
<dbReference type="RefSeq" id="WP_006970929.1">
    <property type="nucleotide sequence ID" value="NZ_ABCS01000015.1"/>
</dbReference>
<evidence type="ECO:0000313" key="8">
    <source>
        <dbReference type="Proteomes" id="UP000005801"/>
    </source>
</evidence>
<dbReference type="PANTHER" id="PTHR30329">
    <property type="entry name" value="STATOR ELEMENT OF FLAGELLAR MOTOR COMPLEX"/>
    <property type="match status" value="1"/>
</dbReference>
<keyword evidence="2 4" id="KW-0472">Membrane</keyword>
<organism evidence="7 8">
    <name type="scientific">Plesiocystis pacifica SIR-1</name>
    <dbReference type="NCBI Taxonomy" id="391625"/>
    <lineage>
        <taxon>Bacteria</taxon>
        <taxon>Pseudomonadati</taxon>
        <taxon>Myxococcota</taxon>
        <taxon>Polyangia</taxon>
        <taxon>Nannocystales</taxon>
        <taxon>Nannocystaceae</taxon>
        <taxon>Plesiocystis</taxon>
    </lineage>
</organism>
<dbReference type="InterPro" id="IPR050330">
    <property type="entry name" value="Bact_OuterMem_StrucFunc"/>
</dbReference>
<feature type="compositionally biased region" description="Basic and acidic residues" evidence="5">
    <location>
        <begin position="131"/>
        <end position="141"/>
    </location>
</feature>
<dbReference type="SUPFAM" id="SSF103088">
    <property type="entry name" value="OmpA-like"/>
    <property type="match status" value="1"/>
</dbReference>
<feature type="region of interest" description="Disordered" evidence="5">
    <location>
        <begin position="1"/>
        <end position="33"/>
    </location>
</feature>
<dbReference type="PROSITE" id="PS51123">
    <property type="entry name" value="OMPA_2"/>
    <property type="match status" value="1"/>
</dbReference>
<dbReference type="OrthoDB" id="9809164at2"/>
<evidence type="ECO:0000256" key="3">
    <source>
        <dbReference type="ARBA" id="ARBA00023237"/>
    </source>
</evidence>
<sequence>MHQPSAPIDGKLEPGELAATRPVEPGADDPENPMMGKLRIADNIVDACLLPRDEAYFAYDSAEVSDKAERTLTLLAQCFDTGPMRYQGLVVVGHTDPRGSNEYNLDLGLQRSVAVKDYLVDEGVEGGRIETRSLGERRASDDPEDWSDDRKVEIKLAS</sequence>
<feature type="domain" description="OmpA-like" evidence="6">
    <location>
        <begin position="45"/>
        <end position="158"/>
    </location>
</feature>
<dbReference type="Proteomes" id="UP000005801">
    <property type="component" value="Unassembled WGS sequence"/>
</dbReference>
<dbReference type="InterPro" id="IPR006665">
    <property type="entry name" value="OmpA-like"/>
</dbReference>
<evidence type="ECO:0000256" key="1">
    <source>
        <dbReference type="ARBA" id="ARBA00004442"/>
    </source>
</evidence>
<reference evidence="7 8" key="1">
    <citation type="submission" date="2007-06" db="EMBL/GenBank/DDBJ databases">
        <authorList>
            <person name="Shimkets L."/>
            <person name="Ferriera S."/>
            <person name="Johnson J."/>
            <person name="Kravitz S."/>
            <person name="Beeson K."/>
            <person name="Sutton G."/>
            <person name="Rogers Y.-H."/>
            <person name="Friedman R."/>
            <person name="Frazier M."/>
            <person name="Venter J.C."/>
        </authorList>
    </citation>
    <scope>NUCLEOTIDE SEQUENCE [LARGE SCALE GENOMIC DNA]</scope>
    <source>
        <strain evidence="7 8">SIR-1</strain>
    </source>
</reference>
<dbReference type="Pfam" id="PF00691">
    <property type="entry name" value="OmpA"/>
    <property type="match status" value="1"/>
</dbReference>
<evidence type="ECO:0000256" key="2">
    <source>
        <dbReference type="ARBA" id="ARBA00023136"/>
    </source>
</evidence>
<comment type="caution">
    <text evidence="7">The sequence shown here is derived from an EMBL/GenBank/DDBJ whole genome shotgun (WGS) entry which is preliminary data.</text>
</comment>